<name>A0A9X9LBL4_BLUGR</name>
<evidence type="ECO:0000313" key="5">
    <source>
        <dbReference type="EMBL" id="VCU41397.1"/>
    </source>
</evidence>
<dbReference type="PANTHER" id="PTHR38248:SF2">
    <property type="entry name" value="FUNK1 11"/>
    <property type="match status" value="1"/>
</dbReference>
<dbReference type="InterPro" id="IPR040976">
    <property type="entry name" value="Pkinase_fungal"/>
</dbReference>
<dbReference type="PANTHER" id="PTHR38248">
    <property type="entry name" value="FUNK1 6"/>
    <property type="match status" value="1"/>
</dbReference>
<protein>
    <recommendedName>
        <fullName evidence="1">non-specific serine/threonine protein kinase</fullName>
        <ecNumber evidence="1">2.7.11.1</ecNumber>
    </recommendedName>
</protein>
<comment type="catalytic activity">
    <reaction evidence="3">
        <text>L-seryl-[protein] + ATP = O-phospho-L-seryl-[protein] + ADP + H(+)</text>
        <dbReference type="Rhea" id="RHEA:17989"/>
        <dbReference type="Rhea" id="RHEA-COMP:9863"/>
        <dbReference type="Rhea" id="RHEA-COMP:11604"/>
        <dbReference type="ChEBI" id="CHEBI:15378"/>
        <dbReference type="ChEBI" id="CHEBI:29999"/>
        <dbReference type="ChEBI" id="CHEBI:30616"/>
        <dbReference type="ChEBI" id="CHEBI:83421"/>
        <dbReference type="ChEBI" id="CHEBI:456216"/>
        <dbReference type="EC" id="2.7.11.1"/>
    </reaction>
</comment>
<feature type="domain" description="Fungal-type protein kinase" evidence="4">
    <location>
        <begin position="271"/>
        <end position="638"/>
    </location>
</feature>
<gene>
    <name evidence="5" type="ORF">BGT96224V316_LOCUS2638</name>
</gene>
<dbReference type="SUPFAM" id="SSF56112">
    <property type="entry name" value="Protein kinase-like (PK-like)"/>
    <property type="match status" value="1"/>
</dbReference>
<dbReference type="PROSITE" id="PS00109">
    <property type="entry name" value="PROTEIN_KINASE_TYR"/>
    <property type="match status" value="1"/>
</dbReference>
<evidence type="ECO:0000256" key="2">
    <source>
        <dbReference type="ARBA" id="ARBA00047899"/>
    </source>
</evidence>
<accession>A0A9X9LBL4</accession>
<dbReference type="EMBL" id="LR026987">
    <property type="protein sequence ID" value="VCU41397.1"/>
    <property type="molecule type" value="Genomic_DNA"/>
</dbReference>
<dbReference type="GO" id="GO:0004674">
    <property type="term" value="F:protein serine/threonine kinase activity"/>
    <property type="evidence" value="ECO:0007669"/>
    <property type="project" value="UniProtKB-EC"/>
</dbReference>
<dbReference type="InterPro" id="IPR008266">
    <property type="entry name" value="Tyr_kinase_AS"/>
</dbReference>
<evidence type="ECO:0000256" key="1">
    <source>
        <dbReference type="ARBA" id="ARBA00012513"/>
    </source>
</evidence>
<evidence type="ECO:0000313" key="6">
    <source>
        <dbReference type="Proteomes" id="UP000324639"/>
    </source>
</evidence>
<dbReference type="InterPro" id="IPR011009">
    <property type="entry name" value="Kinase-like_dom_sf"/>
</dbReference>
<dbReference type="Proteomes" id="UP000324639">
    <property type="component" value="Chromosome Bgt_-04"/>
</dbReference>
<dbReference type="AlphaFoldDB" id="A0A9X9LBL4"/>
<sequence length="750" mass="87125">MDQYEEFFEYTTRNPLNQILAHRRSSLNNQLGSIRDVKFILNDLQVHIMGYLQFTESYAITSLVGNLLNLQSKIYKEEIPLCEFERLIYLVKFGSDRDIWYHTMQISDILTREAAPILPDLQIPLTRERRSTTTILRSVSETIGYDDTRGSLIEALKAELTGYTYKCVDKFWEVNFESKGWYGLTSQIWERYRDEGQCGNSHIFSEIMDEKAMIRWFKSFYKTYLKPLKAPQSSLHENPLFQNPCGTFVRGKFSFTSCTSQLLGGRSPRKMDVFIEHSDIPKDWFHKWENVRVIGEVTKSAEKKKEKFYQLTMYVREIFYAQPLRRFVHGFCLHKRQILLWIIDRSGAYSSSAFNVIADQEKLVRALSSYMLMSDEELGLDTTIRQYNGRSFVKIRDGDLTLERWVEINPVPVTRPETVMARGNTCYLTMDMMYLIKFSWGSGAIQSEIDFLKCARPVYGVVDLVWAEEIYQVQAHRAGLDFSTGKRWDIGQRNWLSIGSGEIPEEYFKKRKLTLAVLSPYGRPFKSCTSLWEFVSGMLDAILGHRNLYLSKNILHGDISESNIILTHPNEHSLSKGKLIDLDMSINVAGYNETKILTGTMKFMAIRILKNFALKKSTIIKTYRHDLESFFYVFLVGCVCYGRDTNSHEKHFDNWCSSIPIINQALKMGDVSENFQERIIDEFSPCFNGLKGLAFELRHIIFRNDGNFFDTPRDSAVLYEPIIAAFLNTIEKINSKYFSHSYQTNVPLEL</sequence>
<reference evidence="5 6" key="1">
    <citation type="submission" date="2018-08" db="EMBL/GenBank/DDBJ databases">
        <authorList>
            <person name="Muller C M."/>
        </authorList>
    </citation>
    <scope>NUCLEOTIDE SEQUENCE [LARGE SCALE GENOMIC DNA]</scope>
</reference>
<dbReference type="Pfam" id="PF17667">
    <property type="entry name" value="Pkinase_fungal"/>
    <property type="match status" value="1"/>
</dbReference>
<organism evidence="5 6">
    <name type="scientific">Blumeria graminis f. sp. tritici</name>
    <dbReference type="NCBI Taxonomy" id="62690"/>
    <lineage>
        <taxon>Eukaryota</taxon>
        <taxon>Fungi</taxon>
        <taxon>Dikarya</taxon>
        <taxon>Ascomycota</taxon>
        <taxon>Pezizomycotina</taxon>
        <taxon>Leotiomycetes</taxon>
        <taxon>Erysiphales</taxon>
        <taxon>Erysiphaceae</taxon>
        <taxon>Blumeria</taxon>
    </lineage>
</organism>
<evidence type="ECO:0000259" key="4">
    <source>
        <dbReference type="Pfam" id="PF17667"/>
    </source>
</evidence>
<dbReference type="EC" id="2.7.11.1" evidence="1"/>
<evidence type="ECO:0000256" key="3">
    <source>
        <dbReference type="ARBA" id="ARBA00048679"/>
    </source>
</evidence>
<comment type="catalytic activity">
    <reaction evidence="2">
        <text>L-threonyl-[protein] + ATP = O-phospho-L-threonyl-[protein] + ADP + H(+)</text>
        <dbReference type="Rhea" id="RHEA:46608"/>
        <dbReference type="Rhea" id="RHEA-COMP:11060"/>
        <dbReference type="Rhea" id="RHEA-COMP:11605"/>
        <dbReference type="ChEBI" id="CHEBI:15378"/>
        <dbReference type="ChEBI" id="CHEBI:30013"/>
        <dbReference type="ChEBI" id="CHEBI:30616"/>
        <dbReference type="ChEBI" id="CHEBI:61977"/>
        <dbReference type="ChEBI" id="CHEBI:456216"/>
        <dbReference type="EC" id="2.7.11.1"/>
    </reaction>
</comment>
<dbReference type="Gene3D" id="1.10.510.10">
    <property type="entry name" value="Transferase(Phosphotransferase) domain 1"/>
    <property type="match status" value="1"/>
</dbReference>
<keyword evidence="6" id="KW-1185">Reference proteome</keyword>
<proteinExistence type="predicted"/>